<accession>A0ACB7SEB9</accession>
<evidence type="ECO:0000313" key="2">
    <source>
        <dbReference type="Proteomes" id="UP000821845"/>
    </source>
</evidence>
<comment type="caution">
    <text evidence="1">The sequence shown here is derived from an EMBL/GenBank/DDBJ whole genome shotgun (WGS) entry which is preliminary data.</text>
</comment>
<dbReference type="Proteomes" id="UP000821845">
    <property type="component" value="Chromosome 4"/>
</dbReference>
<reference evidence="1" key="1">
    <citation type="submission" date="2020-05" db="EMBL/GenBank/DDBJ databases">
        <title>Large-scale comparative analyses of tick genomes elucidate their genetic diversity and vector capacities.</title>
        <authorList>
            <person name="Jia N."/>
            <person name="Wang J."/>
            <person name="Shi W."/>
            <person name="Du L."/>
            <person name="Sun Y."/>
            <person name="Zhan W."/>
            <person name="Jiang J."/>
            <person name="Wang Q."/>
            <person name="Zhang B."/>
            <person name="Ji P."/>
            <person name="Sakyi L.B."/>
            <person name="Cui X."/>
            <person name="Yuan T."/>
            <person name="Jiang B."/>
            <person name="Yang W."/>
            <person name="Lam T.T.-Y."/>
            <person name="Chang Q."/>
            <person name="Ding S."/>
            <person name="Wang X."/>
            <person name="Zhu J."/>
            <person name="Ruan X."/>
            <person name="Zhao L."/>
            <person name="Wei J."/>
            <person name="Que T."/>
            <person name="Du C."/>
            <person name="Cheng J."/>
            <person name="Dai P."/>
            <person name="Han X."/>
            <person name="Huang E."/>
            <person name="Gao Y."/>
            <person name="Liu J."/>
            <person name="Shao H."/>
            <person name="Ye R."/>
            <person name="Li L."/>
            <person name="Wei W."/>
            <person name="Wang X."/>
            <person name="Wang C."/>
            <person name="Yang T."/>
            <person name="Huo Q."/>
            <person name="Li W."/>
            <person name="Guo W."/>
            <person name="Chen H."/>
            <person name="Zhou L."/>
            <person name="Ni X."/>
            <person name="Tian J."/>
            <person name="Zhou Y."/>
            <person name="Sheng Y."/>
            <person name="Liu T."/>
            <person name="Pan Y."/>
            <person name="Xia L."/>
            <person name="Li J."/>
            <person name="Zhao F."/>
            <person name="Cao W."/>
        </authorList>
    </citation>
    <scope>NUCLEOTIDE SEQUENCE</scope>
    <source>
        <strain evidence="1">Hyas-2018</strain>
    </source>
</reference>
<evidence type="ECO:0000313" key="1">
    <source>
        <dbReference type="EMBL" id="KAH6933301.1"/>
    </source>
</evidence>
<dbReference type="EMBL" id="CM023484">
    <property type="protein sequence ID" value="KAH6933301.1"/>
    <property type="molecule type" value="Genomic_DNA"/>
</dbReference>
<gene>
    <name evidence="1" type="ORF">HPB50_014014</name>
</gene>
<organism evidence="1 2">
    <name type="scientific">Hyalomma asiaticum</name>
    <name type="common">Tick</name>
    <dbReference type="NCBI Taxonomy" id="266040"/>
    <lineage>
        <taxon>Eukaryota</taxon>
        <taxon>Metazoa</taxon>
        <taxon>Ecdysozoa</taxon>
        <taxon>Arthropoda</taxon>
        <taxon>Chelicerata</taxon>
        <taxon>Arachnida</taxon>
        <taxon>Acari</taxon>
        <taxon>Parasitiformes</taxon>
        <taxon>Ixodida</taxon>
        <taxon>Ixodoidea</taxon>
        <taxon>Ixodidae</taxon>
        <taxon>Hyalomminae</taxon>
        <taxon>Hyalomma</taxon>
    </lineage>
</organism>
<keyword evidence="2" id="KW-1185">Reference proteome</keyword>
<name>A0ACB7SEB9_HYAAI</name>
<protein>
    <submittedName>
        <fullName evidence="1">Uncharacterized protein</fullName>
    </submittedName>
</protein>
<proteinExistence type="predicted"/>
<sequence length="628" mass="68508">MREDVRRRRPLQPKRFLHRLFLADRSMSLGLGITTMTATWVGGGYLNGTAEAVYTHGVLYCHVPIGYAISLVLGGCFFAQKMRTTNAVTMLDPFQEQYGRWMGLLLCLPAVCGEIFWTAAMLAALGDAAGSLMEVDSKLFIVIAAATIFFYTALGGQYSVAYTDVLQICITIVFMWVCVPYVVKGRAVGTVHGPETNWIGDIPLSKAGQLLDAFLMTALGGIPWQVYFQCVLGCNSDFAAVMLSYMAALGCIIMAVPPMIIGAAAKTTNFTAAGYPGPWQLREQATVLPQALRYLTPAAISVLGMLAITAAVMSSADSSMFSASTMVTKNVYHVLLRPSASESEVALTLRIVVCLVGAAAAYLAMSVQSVFGLWTLCSEVVYVLLFPQLVCVFYLKNTNTYGSVIAFVLGAFSRWLCSDPSLSLLKSIQLPLYDQERELLFPFRLACMVIGFFALIAGSVVAAMAFEKRWLPPHYDVFGCFREPQPGDTASRRNDTLWTRECAEEERSVKAAAEYGRSELTNRSERSQLPSRRSRATSVNVTEISTKMDRSKGAASEPRGRRRRSVAASAVTAKTPEATAKNDRTGNTKQRRRSAKQAGDDTPQTVKDAEVSAAPRHGRKPRDSGARV</sequence>